<reference evidence="2" key="1">
    <citation type="submission" date="2012-05" db="EMBL/GenBank/DDBJ databases">
        <authorList>
            <person name="Krishnakumar V."/>
            <person name="Cheung F."/>
            <person name="Xiao Y."/>
            <person name="Chan A."/>
            <person name="Moskal W.A."/>
            <person name="Town C.D."/>
        </authorList>
    </citation>
    <scope>NUCLEOTIDE SEQUENCE</scope>
</reference>
<evidence type="ECO:0000313" key="2">
    <source>
        <dbReference type="EMBL" id="AFK39542.1"/>
    </source>
</evidence>
<evidence type="ECO:0000256" key="1">
    <source>
        <dbReference type="SAM" id="MobiDB-lite"/>
    </source>
</evidence>
<feature type="region of interest" description="Disordered" evidence="1">
    <location>
        <begin position="1"/>
        <end position="31"/>
    </location>
</feature>
<dbReference type="EMBL" id="BT139747">
    <property type="protein sequence ID" value="AFK39542.1"/>
    <property type="molecule type" value="mRNA"/>
</dbReference>
<organism evidence="2">
    <name type="scientific">Medicago truncatula</name>
    <name type="common">Barrel medic</name>
    <name type="synonym">Medicago tribuloides</name>
    <dbReference type="NCBI Taxonomy" id="3880"/>
    <lineage>
        <taxon>Eukaryota</taxon>
        <taxon>Viridiplantae</taxon>
        <taxon>Streptophyta</taxon>
        <taxon>Embryophyta</taxon>
        <taxon>Tracheophyta</taxon>
        <taxon>Spermatophyta</taxon>
        <taxon>Magnoliopsida</taxon>
        <taxon>eudicotyledons</taxon>
        <taxon>Gunneridae</taxon>
        <taxon>Pentapetalae</taxon>
        <taxon>rosids</taxon>
        <taxon>fabids</taxon>
        <taxon>Fabales</taxon>
        <taxon>Fabaceae</taxon>
        <taxon>Papilionoideae</taxon>
        <taxon>50 kb inversion clade</taxon>
        <taxon>NPAAA clade</taxon>
        <taxon>Hologalegina</taxon>
        <taxon>IRL clade</taxon>
        <taxon>Trifolieae</taxon>
        <taxon>Medicago</taxon>
    </lineage>
</organism>
<dbReference type="AlphaFoldDB" id="I3SH00"/>
<name>I3SH00_MEDTR</name>
<accession>I3SH00</accession>
<proteinExistence type="evidence at transcript level"/>
<protein>
    <submittedName>
        <fullName evidence="2">Uncharacterized protein</fullName>
    </submittedName>
</protein>
<sequence>MKGSLNDKGGSSLIGNLHVDPGCESRPNVMN</sequence>